<dbReference type="Proteomes" id="UP001500280">
    <property type="component" value="Unassembled WGS sequence"/>
</dbReference>
<name>A0ABN2IKE6_9ACTN</name>
<proteinExistence type="predicted"/>
<protein>
    <submittedName>
        <fullName evidence="1">Uncharacterized protein</fullName>
    </submittedName>
</protein>
<evidence type="ECO:0000313" key="2">
    <source>
        <dbReference type="Proteomes" id="UP001500280"/>
    </source>
</evidence>
<keyword evidence="2" id="KW-1185">Reference proteome</keyword>
<organism evidence="1 2">
    <name type="scientific">Kribbella yunnanensis</name>
    <dbReference type="NCBI Taxonomy" id="190194"/>
    <lineage>
        <taxon>Bacteria</taxon>
        <taxon>Bacillati</taxon>
        <taxon>Actinomycetota</taxon>
        <taxon>Actinomycetes</taxon>
        <taxon>Propionibacteriales</taxon>
        <taxon>Kribbellaceae</taxon>
        <taxon>Kribbella</taxon>
    </lineage>
</organism>
<reference evidence="1 2" key="1">
    <citation type="journal article" date="2019" name="Int. J. Syst. Evol. Microbiol.">
        <title>The Global Catalogue of Microorganisms (GCM) 10K type strain sequencing project: providing services to taxonomists for standard genome sequencing and annotation.</title>
        <authorList>
            <consortium name="The Broad Institute Genomics Platform"/>
            <consortium name="The Broad Institute Genome Sequencing Center for Infectious Disease"/>
            <person name="Wu L."/>
            <person name="Ma J."/>
        </authorList>
    </citation>
    <scope>NUCLEOTIDE SEQUENCE [LARGE SCALE GENOMIC DNA]</scope>
    <source>
        <strain evidence="1 2">JCM 14307</strain>
    </source>
</reference>
<sequence>MATVTIEEDLAKWLSSRPVWQQRLVDGKAGPAVTVKAADVPGAAWRAAGCFCVRLASAWPSTVSPKGSG</sequence>
<comment type="caution">
    <text evidence="1">The sequence shown here is derived from an EMBL/GenBank/DDBJ whole genome shotgun (WGS) entry which is preliminary data.</text>
</comment>
<dbReference type="EMBL" id="BAAANF010000021">
    <property type="protein sequence ID" value="GAA1706802.1"/>
    <property type="molecule type" value="Genomic_DNA"/>
</dbReference>
<gene>
    <name evidence="1" type="ORF">GCM10009745_63340</name>
</gene>
<accession>A0ABN2IKE6</accession>
<evidence type="ECO:0000313" key="1">
    <source>
        <dbReference type="EMBL" id="GAA1706802.1"/>
    </source>
</evidence>